<dbReference type="Pfam" id="PF21113">
    <property type="entry name" value="LarA_C"/>
    <property type="match status" value="1"/>
</dbReference>
<dbReference type="EMBL" id="LCRD01000065">
    <property type="protein sequence ID" value="KKW28635.1"/>
    <property type="molecule type" value="Genomic_DNA"/>
</dbReference>
<dbReference type="InterPro" id="IPR048520">
    <property type="entry name" value="LarA_C"/>
</dbReference>
<dbReference type="AlphaFoldDB" id="A0A0G1XCQ0"/>
<reference evidence="2 3" key="1">
    <citation type="journal article" date="2015" name="Nature">
        <title>rRNA introns, odd ribosomes, and small enigmatic genomes across a large radiation of phyla.</title>
        <authorList>
            <person name="Brown C.T."/>
            <person name="Hug L.A."/>
            <person name="Thomas B.C."/>
            <person name="Sharon I."/>
            <person name="Castelle C.J."/>
            <person name="Singh A."/>
            <person name="Wilkins M.J."/>
            <person name="Williams K.H."/>
            <person name="Banfield J.F."/>
        </authorList>
    </citation>
    <scope>NUCLEOTIDE SEQUENCE [LARGE SCALE GENOMIC DNA]</scope>
</reference>
<dbReference type="Proteomes" id="UP000034846">
    <property type="component" value="Unassembled WGS sequence"/>
</dbReference>
<evidence type="ECO:0000259" key="1">
    <source>
        <dbReference type="Pfam" id="PF21113"/>
    </source>
</evidence>
<feature type="non-terminal residue" evidence="2">
    <location>
        <position position="1"/>
    </location>
</feature>
<comment type="caution">
    <text evidence="2">The sequence shown here is derived from an EMBL/GenBank/DDBJ whole genome shotgun (WGS) entry which is preliminary data.</text>
</comment>
<evidence type="ECO:0000313" key="3">
    <source>
        <dbReference type="Proteomes" id="UP000034846"/>
    </source>
</evidence>
<gene>
    <name evidence="2" type="ORF">UY72_C0065G0008</name>
</gene>
<accession>A0A0G1XCQ0</accession>
<proteinExistence type="predicted"/>
<dbReference type="Gene3D" id="3.90.226.30">
    <property type="match status" value="1"/>
</dbReference>
<evidence type="ECO:0000313" key="2">
    <source>
        <dbReference type="EMBL" id="KKW28635.1"/>
    </source>
</evidence>
<dbReference type="InterPro" id="IPR043166">
    <property type="entry name" value="LarA-like_C"/>
</dbReference>
<name>A0A0G1XCQ0_9BACT</name>
<organism evidence="2 3">
    <name type="scientific">Candidatus Uhrbacteria bacterium GW2011_GWD2_52_7</name>
    <dbReference type="NCBI Taxonomy" id="1618989"/>
    <lineage>
        <taxon>Bacteria</taxon>
        <taxon>Candidatus Uhriibacteriota</taxon>
    </lineage>
</organism>
<protein>
    <recommendedName>
        <fullName evidence="1">Lactate racemase C-terminal domain-containing protein</fullName>
    </recommendedName>
</protein>
<feature type="domain" description="Lactate racemase C-terminal" evidence="1">
    <location>
        <begin position="1"/>
        <end position="36"/>
    </location>
</feature>
<sequence length="41" mass="4306">HMTYSASLEEALVLAEAEVGKMADIVVIPDGVAVIVKCEGF</sequence>
<dbReference type="PATRIC" id="fig|1618989.3.peg.836"/>